<organism evidence="1 2">
    <name type="scientific">Prorocentrum cordatum</name>
    <dbReference type="NCBI Taxonomy" id="2364126"/>
    <lineage>
        <taxon>Eukaryota</taxon>
        <taxon>Sar</taxon>
        <taxon>Alveolata</taxon>
        <taxon>Dinophyceae</taxon>
        <taxon>Prorocentrales</taxon>
        <taxon>Prorocentraceae</taxon>
        <taxon>Prorocentrum</taxon>
    </lineage>
</organism>
<dbReference type="EMBL" id="CAUYUJ010009348">
    <property type="protein sequence ID" value="CAK0826525.1"/>
    <property type="molecule type" value="Genomic_DNA"/>
</dbReference>
<proteinExistence type="predicted"/>
<sequence>MPCPFRSSPDADGFVHCPICLAVCCLTPEGGSLIKFPVFGLAQFSFAPAACTGMVVFPLPVCRDFHGAGLSMVSRTSPLSAIILILQILRFPRRFPAAAPQASRPGMVALDAIECRRSIVIMEESLLYFSVPAHLGL</sequence>
<protein>
    <submittedName>
        <fullName evidence="1">Uncharacterized protein</fullName>
    </submittedName>
</protein>
<keyword evidence="2" id="KW-1185">Reference proteome</keyword>
<comment type="caution">
    <text evidence="1">The sequence shown here is derived from an EMBL/GenBank/DDBJ whole genome shotgun (WGS) entry which is preliminary data.</text>
</comment>
<dbReference type="Proteomes" id="UP001189429">
    <property type="component" value="Unassembled WGS sequence"/>
</dbReference>
<evidence type="ECO:0000313" key="1">
    <source>
        <dbReference type="EMBL" id="CAK0826525.1"/>
    </source>
</evidence>
<accession>A0ABN9S419</accession>
<gene>
    <name evidence="1" type="ORF">PCOR1329_LOCUS26348</name>
</gene>
<evidence type="ECO:0000313" key="2">
    <source>
        <dbReference type="Proteomes" id="UP001189429"/>
    </source>
</evidence>
<reference evidence="1" key="1">
    <citation type="submission" date="2023-10" db="EMBL/GenBank/DDBJ databases">
        <authorList>
            <person name="Chen Y."/>
            <person name="Shah S."/>
            <person name="Dougan E. K."/>
            <person name="Thang M."/>
            <person name="Chan C."/>
        </authorList>
    </citation>
    <scope>NUCLEOTIDE SEQUENCE [LARGE SCALE GENOMIC DNA]</scope>
</reference>
<name>A0ABN9S419_9DINO</name>